<reference evidence="1 2" key="1">
    <citation type="submission" date="2020-08" db="EMBL/GenBank/DDBJ databases">
        <title>Sequencing the genomes of 1000 actinobacteria strains.</title>
        <authorList>
            <person name="Klenk H.-P."/>
        </authorList>
    </citation>
    <scope>NUCLEOTIDE SEQUENCE [LARGE SCALE GENOMIC DNA]</scope>
    <source>
        <strain evidence="1 2">DSM 11053</strain>
    </source>
</reference>
<dbReference type="RefSeq" id="WP_183339742.1">
    <property type="nucleotide sequence ID" value="NZ_JACHZG010000001.1"/>
</dbReference>
<name>A0A7W5JXR7_9ACTN</name>
<gene>
    <name evidence="1" type="ORF">FHX39_003020</name>
</gene>
<dbReference type="AlphaFoldDB" id="A0A7W5JXR7"/>
<dbReference type="Proteomes" id="UP000565572">
    <property type="component" value="Unassembled WGS sequence"/>
</dbReference>
<comment type="caution">
    <text evidence="1">The sequence shown here is derived from an EMBL/GenBank/DDBJ whole genome shotgun (WGS) entry which is preliminary data.</text>
</comment>
<evidence type="ECO:0000313" key="2">
    <source>
        <dbReference type="Proteomes" id="UP000565572"/>
    </source>
</evidence>
<protein>
    <submittedName>
        <fullName evidence="1">Uncharacterized protein</fullName>
    </submittedName>
</protein>
<dbReference type="EMBL" id="JACHZG010000001">
    <property type="protein sequence ID" value="MBB3328076.1"/>
    <property type="molecule type" value="Genomic_DNA"/>
</dbReference>
<keyword evidence="2" id="KW-1185">Reference proteome</keyword>
<accession>A0A7W5JXR7</accession>
<sequence length="154" mass="15676">MTTAARARPGRRAAVIGAAAVVLVVLLVLLVRCVTSGPASSSGPSAGDAEVLVTDVELPQTDPAYTVASVVAVVQGDRAFLRVSLIWPDDDTELHQVPLMGATVTHHAPYAGLTAACGLTDSVAPPRIEGPATLELSCTGLLVPADVATVELTD</sequence>
<organism evidence="1 2">
    <name type="scientific">Microlunatus antarcticus</name>
    <dbReference type="NCBI Taxonomy" id="53388"/>
    <lineage>
        <taxon>Bacteria</taxon>
        <taxon>Bacillati</taxon>
        <taxon>Actinomycetota</taxon>
        <taxon>Actinomycetes</taxon>
        <taxon>Propionibacteriales</taxon>
        <taxon>Propionibacteriaceae</taxon>
        <taxon>Microlunatus</taxon>
    </lineage>
</organism>
<proteinExistence type="predicted"/>
<evidence type="ECO:0000313" key="1">
    <source>
        <dbReference type="EMBL" id="MBB3328076.1"/>
    </source>
</evidence>